<evidence type="ECO:0000259" key="1">
    <source>
        <dbReference type="Pfam" id="PF19054"/>
    </source>
</evidence>
<name>A0A1I1GS40_9ACTN</name>
<sequence length="258" mass="27459">MRFQVPAHRVTIPAPISDPEAVKRRTFVADAGALAAAAIVPGGAGPRIGAAGVARLRAGLDSLYQVDHMTGSVPAITQARHIENKITLALGGASYTGRIGRELQTMLAEPHGHRAWYGYDGGRINEGRAARMEALAAAQLVDNPLLQVSVLETLVLLAVKAGRSLTFLITAAGTPHLRLQVLPFSAGAPAAHMKPFTLLRLADSSTVLYSESRVGGRMYDSARTVTAALDDYDLLRAHALSPDRALVLLETLLKEYRA</sequence>
<evidence type="ECO:0000313" key="3">
    <source>
        <dbReference type="Proteomes" id="UP000199207"/>
    </source>
</evidence>
<keyword evidence="3" id="KW-1185">Reference proteome</keyword>
<dbReference type="InterPro" id="IPR043917">
    <property type="entry name" value="DUF5753"/>
</dbReference>
<dbReference type="InterPro" id="IPR006311">
    <property type="entry name" value="TAT_signal"/>
</dbReference>
<proteinExistence type="predicted"/>
<dbReference type="AlphaFoldDB" id="A0A1I1GS40"/>
<dbReference type="Proteomes" id="UP000199207">
    <property type="component" value="Unassembled WGS sequence"/>
</dbReference>
<dbReference type="EMBL" id="FOLM01000002">
    <property type="protein sequence ID" value="SFC14102.1"/>
    <property type="molecule type" value="Genomic_DNA"/>
</dbReference>
<dbReference type="RefSeq" id="WP_245833839.1">
    <property type="nucleotide sequence ID" value="NZ_FOLM01000002.1"/>
</dbReference>
<protein>
    <recommendedName>
        <fullName evidence="1">DUF5753 domain-containing protein</fullName>
    </recommendedName>
</protein>
<dbReference type="STRING" id="910347.SAMN05421773_102104"/>
<dbReference type="Pfam" id="PF19054">
    <property type="entry name" value="DUF5753"/>
    <property type="match status" value="1"/>
</dbReference>
<gene>
    <name evidence="2" type="ORF">SAMN05421773_102104</name>
</gene>
<evidence type="ECO:0000313" key="2">
    <source>
        <dbReference type="EMBL" id="SFC14102.1"/>
    </source>
</evidence>
<accession>A0A1I1GS40</accession>
<reference evidence="2 3" key="1">
    <citation type="submission" date="2016-10" db="EMBL/GenBank/DDBJ databases">
        <authorList>
            <person name="de Groot N.N."/>
        </authorList>
    </citation>
    <scope>NUCLEOTIDE SEQUENCE [LARGE SCALE GENOMIC DNA]</scope>
    <source>
        <strain evidence="2 3">CGMCC 4.5739</strain>
    </source>
</reference>
<organism evidence="2 3">
    <name type="scientific">Streptomyces aidingensis</name>
    <dbReference type="NCBI Taxonomy" id="910347"/>
    <lineage>
        <taxon>Bacteria</taxon>
        <taxon>Bacillati</taxon>
        <taxon>Actinomycetota</taxon>
        <taxon>Actinomycetes</taxon>
        <taxon>Kitasatosporales</taxon>
        <taxon>Streptomycetaceae</taxon>
        <taxon>Streptomyces</taxon>
    </lineage>
</organism>
<feature type="domain" description="DUF5753" evidence="1">
    <location>
        <begin position="127"/>
        <end position="250"/>
    </location>
</feature>
<dbReference type="PROSITE" id="PS51318">
    <property type="entry name" value="TAT"/>
    <property type="match status" value="1"/>
</dbReference>